<sequence length="187" mass="21358">MIAENQLNNFSMIARLFGNLWYRSPTDPILADVFAWLQQNGLSELWPLTTDLASEQALASIQMRVDLTALDNEYQRLFVNENALVNTKISAYQLDVVEFINFRQMRGMHDVQNEDHFALLLLTASWIEDNVDSVVAQRELFERFLLPCASKFLPQVEAKANLPFYKALAILCKDILAAMADELDEAL</sequence>
<accession>A0A379EUM4</accession>
<keyword evidence="1" id="KW-0346">Stress response</keyword>
<dbReference type="PANTHER" id="PTHR34227:SF12">
    <property type="entry name" value="CHAPERONE PROTEIN YCDY"/>
    <property type="match status" value="1"/>
</dbReference>
<organism evidence="1 2">
    <name type="scientific">Pasteurella canis</name>
    <dbReference type="NCBI Taxonomy" id="753"/>
    <lineage>
        <taxon>Bacteria</taxon>
        <taxon>Pseudomonadati</taxon>
        <taxon>Pseudomonadota</taxon>
        <taxon>Gammaproteobacteria</taxon>
        <taxon>Pasteurellales</taxon>
        <taxon>Pasteurellaceae</taxon>
        <taxon>Pasteurella</taxon>
    </lineage>
</organism>
<dbReference type="Gene3D" id="1.10.3480.10">
    <property type="entry name" value="TorD-like"/>
    <property type="match status" value="1"/>
</dbReference>
<reference evidence="1 2" key="1">
    <citation type="submission" date="2018-06" db="EMBL/GenBank/DDBJ databases">
        <authorList>
            <consortium name="Pathogen Informatics"/>
            <person name="Doyle S."/>
        </authorList>
    </citation>
    <scope>NUCLEOTIDE SEQUENCE [LARGE SCALE GENOMIC DNA]</scope>
    <source>
        <strain evidence="1 2">NCTC11621</strain>
    </source>
</reference>
<dbReference type="PANTHER" id="PTHR34227">
    <property type="entry name" value="CHAPERONE PROTEIN YCDY"/>
    <property type="match status" value="1"/>
</dbReference>
<dbReference type="AlphaFoldDB" id="A0A379EUM4"/>
<dbReference type="SUPFAM" id="SSF89155">
    <property type="entry name" value="TorD-like"/>
    <property type="match status" value="1"/>
</dbReference>
<dbReference type="InterPro" id="IPR050289">
    <property type="entry name" value="TorD/DmsD_chaperones"/>
</dbReference>
<evidence type="ECO:0000313" key="1">
    <source>
        <dbReference type="EMBL" id="SUC10109.1"/>
    </source>
</evidence>
<gene>
    <name evidence="1" type="primary">ycdY</name>
    <name evidence="1" type="ORF">NCTC11621_01151</name>
</gene>
<dbReference type="Proteomes" id="UP000254704">
    <property type="component" value="Unassembled WGS sequence"/>
</dbReference>
<protein>
    <submittedName>
        <fullName evidence="1">Heat shock cognate protein B, C-terminal oligomerisation family protein</fullName>
    </submittedName>
</protein>
<proteinExistence type="predicted"/>
<dbReference type="PIRSF" id="PIRSF004690">
    <property type="entry name" value="DmsD"/>
    <property type="match status" value="1"/>
</dbReference>
<evidence type="ECO:0000313" key="2">
    <source>
        <dbReference type="Proteomes" id="UP000254704"/>
    </source>
</evidence>
<dbReference type="EMBL" id="UGTV01000015">
    <property type="protein sequence ID" value="SUC10109.1"/>
    <property type="molecule type" value="Genomic_DNA"/>
</dbReference>
<dbReference type="InterPro" id="IPR026269">
    <property type="entry name" value="DmsD-type"/>
</dbReference>
<dbReference type="InterPro" id="IPR036411">
    <property type="entry name" value="TorD-like_sf"/>
</dbReference>
<name>A0A379EUM4_9PAST</name>